<reference evidence="12" key="1">
    <citation type="submission" date="2016-10" db="EMBL/GenBank/DDBJ databases">
        <authorList>
            <person name="Varghese N."/>
            <person name="Submissions S."/>
        </authorList>
    </citation>
    <scope>NUCLEOTIDE SEQUENCE [LARGE SCALE GENOMIC DNA]</scope>
    <source>
        <strain evidence="12">DSM 21424</strain>
    </source>
</reference>
<evidence type="ECO:0000256" key="1">
    <source>
        <dbReference type="ARBA" id="ARBA00003236"/>
    </source>
</evidence>
<dbReference type="PANTHER" id="PTHR43630:SF1">
    <property type="entry name" value="POLY-BETA-1,6-N-ACETYL-D-GLUCOSAMINE SYNTHASE"/>
    <property type="match status" value="1"/>
</dbReference>
<evidence type="ECO:0000256" key="2">
    <source>
        <dbReference type="ARBA" id="ARBA00006739"/>
    </source>
</evidence>
<keyword evidence="9" id="KW-1133">Transmembrane helix</keyword>
<organism evidence="11 12">
    <name type="scientific">Limimaricola pyoseonensis</name>
    <dbReference type="NCBI Taxonomy" id="521013"/>
    <lineage>
        <taxon>Bacteria</taxon>
        <taxon>Pseudomonadati</taxon>
        <taxon>Pseudomonadota</taxon>
        <taxon>Alphaproteobacteria</taxon>
        <taxon>Rhodobacterales</taxon>
        <taxon>Paracoccaceae</taxon>
        <taxon>Limimaricola</taxon>
    </lineage>
</organism>
<comment type="similarity">
    <text evidence="2">Belongs to the glycosyltransferase 2 family.</text>
</comment>
<dbReference type="Gene3D" id="3.20.20.370">
    <property type="entry name" value="Glycoside hydrolase/deacetylase"/>
    <property type="match status" value="1"/>
</dbReference>
<dbReference type="InterPro" id="IPR011330">
    <property type="entry name" value="Glyco_hydro/deAcase_b/a-brl"/>
</dbReference>
<keyword evidence="6 11" id="KW-0808">Transferase</keyword>
<evidence type="ECO:0000256" key="3">
    <source>
        <dbReference type="ARBA" id="ARBA00010973"/>
    </source>
</evidence>
<evidence type="ECO:0000313" key="12">
    <source>
        <dbReference type="Proteomes" id="UP000198922"/>
    </source>
</evidence>
<feature type="transmembrane region" description="Helical" evidence="9">
    <location>
        <begin position="1037"/>
        <end position="1057"/>
    </location>
</feature>
<evidence type="ECO:0000313" key="11">
    <source>
        <dbReference type="EMBL" id="SDF12182.1"/>
    </source>
</evidence>
<sequence>MPARNPDFVVPRVLRGLPAAVFSAPNSQRGVWLRRLALAASILFAVWAALFFIEIWNAGRLASVSAPQDAIHPPGLDAHVHLHGLEPPSPHAGGAAWQPASQPSTDCPEPGTKPRRPVFAFAPSSSPHAPFSLERDCGLIDVLLPEWATLEVLQDAPRLDMETEAARMPMAQAAPRGTAIWPVVNVTPGYLAAFVRSPGQLEIEFEALAAEAHRQDWPGYCLDFTALVGSPLSGRSALLREWMRLTRANGMERCTIFPANTEAALLQIAGRTADFVIAKGFQEPWIGTAPTALAGRDWFASEIGRVQRLVPEDQLVVALGAGAVLWHPQVAQPERVGFAHAMTELALADGRMSFSPEAGNSFANWRDETGGRVRAWLLDLASFDSQLRALESRSDAAVAVWGLGLEDPAIWPRLAGASDAALTRVYFDSYVHQLGEGPFVRPGPVARHGVRQITRDPVSNEITEFDYKVLPRAALVELYGRGRPDQIVLTFDDGPDPRHTPAILDALKEKGVPASFFVLGQSVAQSPQILRRILREGHEIGSHSYWHPKMSAISETRARLEINSTQLAIGTASGVSARLYREPYMRSGGPIHPAELATLRPLHEAGYVIAGIEVVPWDWTASSPEALTDEVIAQIAQGAGNVVLLHDSGGDKSVTVAAVPMIIDRLRAQGYEFTTLAGLLNTPAYTLMPTAPALSHSLHGLSFQVLGNGWTILAVGFWTTFAIGVSRSVLLLVAARLRRRHVAPLLSAGDSPTVAIVVPAYNEARVITQCVSSALASAYDRLEVIVVDDGSTDGTAEIARAASADPRLQVIRQANGGKASALNTAIAESNAEIFVCLDADSQVDPYAVARLARHFRDPEVGAVSGKVVVGNRTNWLTGLQALEYITAQGIERRARERFNAMPVVPGALGAWRATAVLEAGIYSSETLAEDADLTMSVIRSGYRVVYDENAIVTTEAPSSLSQLMTQRLRWSLGMLQASWKHRGAWRDGPALGVMTLPDLALSGYLLPLLAPLADAFLVIHLWSWLQSDGTVQASSMALIGGYALLPLLEVAMAAAAFRFDPSESRRLLLLLPLQRLIYRPILYYCVYRALGRAASGRLAKWGRMQREGSMLIAGLRRA</sequence>
<dbReference type="InterPro" id="IPR001173">
    <property type="entry name" value="Glyco_trans_2-like"/>
</dbReference>
<dbReference type="Pfam" id="PF01522">
    <property type="entry name" value="Polysacc_deac_1"/>
    <property type="match status" value="1"/>
</dbReference>
<gene>
    <name evidence="11" type="ORF">SAMN04488567_3471</name>
</gene>
<keyword evidence="9" id="KW-0472">Membrane</keyword>
<dbReference type="STRING" id="521013.SAMN04488567_3471"/>
<evidence type="ECO:0000259" key="10">
    <source>
        <dbReference type="PROSITE" id="PS51677"/>
    </source>
</evidence>
<feature type="transmembrane region" description="Helical" evidence="9">
    <location>
        <begin position="1004"/>
        <end position="1025"/>
    </location>
</feature>
<keyword evidence="12" id="KW-1185">Reference proteome</keyword>
<name>A0A1G7IHL2_9RHOB</name>
<dbReference type="Gene3D" id="3.10.50.10">
    <property type="match status" value="1"/>
</dbReference>
<comment type="function">
    <text evidence="1">Is involved in generating a small heat-stable compound (Nod), an acylated oligomer of N-acetylglucosamine, that stimulates mitosis in various plant protoplasts.</text>
</comment>
<evidence type="ECO:0000256" key="4">
    <source>
        <dbReference type="ARBA" id="ARBA00020071"/>
    </source>
</evidence>
<dbReference type="CDD" id="cd06423">
    <property type="entry name" value="CESA_like"/>
    <property type="match status" value="1"/>
</dbReference>
<evidence type="ECO:0000256" key="7">
    <source>
        <dbReference type="ARBA" id="ARBA00032976"/>
    </source>
</evidence>
<dbReference type="InterPro" id="IPR002509">
    <property type="entry name" value="NODB_dom"/>
</dbReference>
<dbReference type="PANTHER" id="PTHR43630">
    <property type="entry name" value="POLY-BETA-1,6-N-ACETYL-D-GLUCOSAMINE SYNTHASE"/>
    <property type="match status" value="1"/>
</dbReference>
<dbReference type="InterPro" id="IPR029070">
    <property type="entry name" value="Chitinase_insertion_sf"/>
</dbReference>
<dbReference type="InterPro" id="IPR029044">
    <property type="entry name" value="Nucleotide-diphossugar_trans"/>
</dbReference>
<proteinExistence type="inferred from homology"/>
<dbReference type="Pfam" id="PF00535">
    <property type="entry name" value="Glycos_transf_2"/>
    <property type="match status" value="1"/>
</dbReference>
<dbReference type="Gene3D" id="3.20.20.80">
    <property type="entry name" value="Glycosidases"/>
    <property type="match status" value="1"/>
</dbReference>
<dbReference type="PROSITE" id="PS51677">
    <property type="entry name" value="NODB"/>
    <property type="match status" value="1"/>
</dbReference>
<feature type="region of interest" description="Disordered" evidence="8">
    <location>
        <begin position="83"/>
        <end position="114"/>
    </location>
</feature>
<dbReference type="GO" id="GO:0016757">
    <property type="term" value="F:glycosyltransferase activity"/>
    <property type="evidence" value="ECO:0007669"/>
    <property type="project" value="UniProtKB-KW"/>
</dbReference>
<dbReference type="EMBL" id="FNAT01000007">
    <property type="protein sequence ID" value="SDF12182.1"/>
    <property type="molecule type" value="Genomic_DNA"/>
</dbReference>
<accession>A0A1G7IHL2</accession>
<keyword evidence="5" id="KW-0328">Glycosyltransferase</keyword>
<evidence type="ECO:0000256" key="8">
    <source>
        <dbReference type="SAM" id="MobiDB-lite"/>
    </source>
</evidence>
<dbReference type="GO" id="GO:0005975">
    <property type="term" value="P:carbohydrate metabolic process"/>
    <property type="evidence" value="ECO:0007669"/>
    <property type="project" value="InterPro"/>
</dbReference>
<dbReference type="Proteomes" id="UP000198922">
    <property type="component" value="Unassembled WGS sequence"/>
</dbReference>
<keyword evidence="9" id="KW-0812">Transmembrane</keyword>
<feature type="domain" description="NodB homology" evidence="10">
    <location>
        <begin position="485"/>
        <end position="674"/>
    </location>
</feature>
<comment type="similarity">
    <text evidence="3">Belongs to the polysaccharide deacetylase family.</text>
</comment>
<evidence type="ECO:0000256" key="5">
    <source>
        <dbReference type="ARBA" id="ARBA00022676"/>
    </source>
</evidence>
<evidence type="ECO:0000256" key="6">
    <source>
        <dbReference type="ARBA" id="ARBA00022679"/>
    </source>
</evidence>
<dbReference type="SUPFAM" id="SSF88713">
    <property type="entry name" value="Glycoside hydrolase/deacetylase"/>
    <property type="match status" value="1"/>
</dbReference>
<dbReference type="GO" id="GO:0016810">
    <property type="term" value="F:hydrolase activity, acting on carbon-nitrogen (but not peptide) bonds"/>
    <property type="evidence" value="ECO:0007669"/>
    <property type="project" value="InterPro"/>
</dbReference>
<feature type="transmembrane region" description="Helical" evidence="9">
    <location>
        <begin position="710"/>
        <end position="735"/>
    </location>
</feature>
<dbReference type="OrthoDB" id="5291101at2"/>
<dbReference type="AlphaFoldDB" id="A0A1G7IHL2"/>
<evidence type="ECO:0000256" key="9">
    <source>
        <dbReference type="SAM" id="Phobius"/>
    </source>
</evidence>
<dbReference type="RefSeq" id="WP_090114056.1">
    <property type="nucleotide sequence ID" value="NZ_FNAT01000007.1"/>
</dbReference>
<dbReference type="SUPFAM" id="SSF53448">
    <property type="entry name" value="Nucleotide-diphospho-sugar transferases"/>
    <property type="match status" value="1"/>
</dbReference>
<protein>
    <recommendedName>
        <fullName evidence="4">Chitooligosaccharide deacetylase</fullName>
    </recommendedName>
    <alternativeName>
        <fullName evidence="7">Nodulation protein B</fullName>
    </alternativeName>
</protein>
<feature type="transmembrane region" description="Helical" evidence="9">
    <location>
        <begin position="36"/>
        <end position="56"/>
    </location>
</feature>
<dbReference type="Gene3D" id="3.90.550.10">
    <property type="entry name" value="Spore Coat Polysaccharide Biosynthesis Protein SpsA, Chain A"/>
    <property type="match status" value="1"/>
</dbReference>